<dbReference type="AlphaFoldDB" id="T0JR84"/>
<dbReference type="InterPro" id="IPR014729">
    <property type="entry name" value="Rossmann-like_a/b/a_fold"/>
</dbReference>
<comment type="similarity">
    <text evidence="1">Belongs to the universal stress protein A family.</text>
</comment>
<protein>
    <recommendedName>
        <fullName evidence="2">UspA domain-containing protein</fullName>
    </recommendedName>
</protein>
<reference evidence="3 4" key="1">
    <citation type="submission" date="2013-07" db="EMBL/GenBank/DDBJ databases">
        <title>Sulfurimonas hongkongensis AST-10 Genome Sequencing.</title>
        <authorList>
            <person name="Cai L."/>
            <person name="Zhang T."/>
        </authorList>
    </citation>
    <scope>NUCLEOTIDE SEQUENCE [LARGE SCALE GENOMIC DNA]</scope>
    <source>
        <strain evidence="3 4">AST-10</strain>
    </source>
</reference>
<gene>
    <name evidence="3" type="ORF">M947_07785</name>
</gene>
<dbReference type="RefSeq" id="WP_021287813.1">
    <property type="nucleotide sequence ID" value="NZ_AUPZ01000009.1"/>
</dbReference>
<dbReference type="InterPro" id="IPR006016">
    <property type="entry name" value="UspA"/>
</dbReference>
<feature type="domain" description="UspA" evidence="2">
    <location>
        <begin position="5"/>
        <end position="132"/>
    </location>
</feature>
<dbReference type="OrthoDB" id="5343004at2"/>
<evidence type="ECO:0000313" key="4">
    <source>
        <dbReference type="Proteomes" id="UP000015520"/>
    </source>
</evidence>
<dbReference type="Gene3D" id="3.40.50.620">
    <property type="entry name" value="HUPs"/>
    <property type="match status" value="2"/>
</dbReference>
<dbReference type="CDD" id="cd00293">
    <property type="entry name" value="USP-like"/>
    <property type="match status" value="1"/>
</dbReference>
<comment type="caution">
    <text evidence="3">The sequence shown here is derived from an EMBL/GenBank/DDBJ whole genome shotgun (WGS) entry which is preliminary data.</text>
</comment>
<accession>T0JR84</accession>
<dbReference type="InterPro" id="IPR006015">
    <property type="entry name" value="Universal_stress_UspA"/>
</dbReference>
<sequence length="276" mass="31551">MKQFKILVAIDFSKDSFIVLQRAMEFARKINGIVDVVHIVENSFFSPKKDINYIKEHILERLQLAFNDFDEKHFHCIKGNTKKEIAKVANILKSKLIIIGKSGETYRFSEVYMGSHTKHIVRSADVPVLVLKKESEISTKTILLPTDLSSKSAAAILEIAKLFPSAYLTLVHFFTIPFEARLNSYGFSDEDTIEYMTVMKDKSEKNLEQFVQTIDIPQGFRVSSKVRKSSLNPKLFDKEVEDIPHDILALHTTGRVSFYAFDILESSIENVLILKI</sequence>
<dbReference type="SUPFAM" id="SSF52402">
    <property type="entry name" value="Adenine nucleotide alpha hydrolases-like"/>
    <property type="match status" value="2"/>
</dbReference>
<evidence type="ECO:0000313" key="3">
    <source>
        <dbReference type="EMBL" id="EQB39352.1"/>
    </source>
</evidence>
<dbReference type="PANTHER" id="PTHR46268">
    <property type="entry name" value="STRESS RESPONSE PROTEIN NHAX"/>
    <property type="match status" value="1"/>
</dbReference>
<organism evidence="3 4">
    <name type="scientific">Sulfurimonas hongkongensis</name>
    <dbReference type="NCBI Taxonomy" id="1172190"/>
    <lineage>
        <taxon>Bacteria</taxon>
        <taxon>Pseudomonadati</taxon>
        <taxon>Campylobacterota</taxon>
        <taxon>Epsilonproteobacteria</taxon>
        <taxon>Campylobacterales</taxon>
        <taxon>Sulfurimonadaceae</taxon>
        <taxon>Sulfurimonas</taxon>
    </lineage>
</organism>
<dbReference type="PANTHER" id="PTHR46268:SF6">
    <property type="entry name" value="UNIVERSAL STRESS PROTEIN UP12"/>
    <property type="match status" value="1"/>
</dbReference>
<dbReference type="EMBL" id="AUPZ01000009">
    <property type="protein sequence ID" value="EQB39352.1"/>
    <property type="molecule type" value="Genomic_DNA"/>
</dbReference>
<proteinExistence type="inferred from homology"/>
<dbReference type="Pfam" id="PF00582">
    <property type="entry name" value="Usp"/>
    <property type="match status" value="1"/>
</dbReference>
<name>T0JR84_9BACT</name>
<dbReference type="PRINTS" id="PR01438">
    <property type="entry name" value="UNVRSLSTRESS"/>
</dbReference>
<dbReference type="Proteomes" id="UP000015520">
    <property type="component" value="Unassembled WGS sequence"/>
</dbReference>
<keyword evidence="4" id="KW-1185">Reference proteome</keyword>
<dbReference type="STRING" id="1172190.M947_07785"/>
<dbReference type="eggNOG" id="COG0589">
    <property type="taxonomic scope" value="Bacteria"/>
</dbReference>
<evidence type="ECO:0000256" key="1">
    <source>
        <dbReference type="ARBA" id="ARBA00008791"/>
    </source>
</evidence>
<evidence type="ECO:0000259" key="2">
    <source>
        <dbReference type="Pfam" id="PF00582"/>
    </source>
</evidence>
<dbReference type="PATRIC" id="fig|1172190.3.peg.1507"/>